<keyword evidence="7" id="KW-1185">Reference proteome</keyword>
<dbReference type="InterPro" id="IPR003439">
    <property type="entry name" value="ABC_transporter-like_ATP-bd"/>
</dbReference>
<comment type="caution">
    <text evidence="6">The sequence shown here is derived from an EMBL/GenBank/DDBJ whole genome shotgun (WGS) entry which is preliminary data.</text>
</comment>
<dbReference type="GO" id="GO:0016887">
    <property type="term" value="F:ATP hydrolysis activity"/>
    <property type="evidence" value="ECO:0007669"/>
    <property type="project" value="InterPro"/>
</dbReference>
<gene>
    <name evidence="6" type="ORF">DB31_3808</name>
</gene>
<proteinExistence type="inferred from homology"/>
<dbReference type="SMART" id="SM00382">
    <property type="entry name" value="AAA"/>
    <property type="match status" value="1"/>
</dbReference>
<name>A0A085W4T1_9BACT</name>
<organism evidence="6 7">
    <name type="scientific">Hyalangium minutum</name>
    <dbReference type="NCBI Taxonomy" id="394096"/>
    <lineage>
        <taxon>Bacteria</taxon>
        <taxon>Pseudomonadati</taxon>
        <taxon>Myxococcota</taxon>
        <taxon>Myxococcia</taxon>
        <taxon>Myxococcales</taxon>
        <taxon>Cystobacterineae</taxon>
        <taxon>Archangiaceae</taxon>
        <taxon>Hyalangium</taxon>
    </lineage>
</organism>
<dbReference type="Proteomes" id="UP000028725">
    <property type="component" value="Unassembled WGS sequence"/>
</dbReference>
<evidence type="ECO:0000256" key="2">
    <source>
        <dbReference type="ARBA" id="ARBA00022448"/>
    </source>
</evidence>
<keyword evidence="2" id="KW-0813">Transport</keyword>
<comment type="similarity">
    <text evidence="1">Belongs to the ABC transporter superfamily.</text>
</comment>
<dbReference type="PROSITE" id="PS50893">
    <property type="entry name" value="ABC_TRANSPORTER_2"/>
    <property type="match status" value="1"/>
</dbReference>
<reference evidence="6 7" key="1">
    <citation type="submission" date="2014-04" db="EMBL/GenBank/DDBJ databases">
        <title>Genome assembly of Hyalangium minutum DSM 14724.</title>
        <authorList>
            <person name="Sharma G."/>
            <person name="Subramanian S."/>
        </authorList>
    </citation>
    <scope>NUCLEOTIDE SEQUENCE [LARGE SCALE GENOMIC DNA]</scope>
    <source>
        <strain evidence="6 7">DSM 14724</strain>
    </source>
</reference>
<evidence type="ECO:0000313" key="6">
    <source>
        <dbReference type="EMBL" id="KFE62694.1"/>
    </source>
</evidence>
<dbReference type="AlphaFoldDB" id="A0A085W4T1"/>
<feature type="domain" description="ABC transporter" evidence="5">
    <location>
        <begin position="5"/>
        <end position="224"/>
    </location>
</feature>
<dbReference type="InterPro" id="IPR003593">
    <property type="entry name" value="AAA+_ATPase"/>
</dbReference>
<keyword evidence="3" id="KW-0547">Nucleotide-binding</keyword>
<sequence length="232" mass="25044">MKNVLEVEHLGLRLGSVQILHDLSFHLPQGATLAVIGPNGAGKTVLFRALIGALPHTGTVRWAPGTRFGYVPQKLDLERDLPLSGMDLLRARASLARLPLSGIPETLRRVGLGQEAAARPVGALSGGQFHLLLSALALLGDPSVLLLDEPTAGVDEPGQERLYDVVHRVQAEQGATVLLISHELNVVIGHATHVLCLSQRRAWFGTPREVITPATLDEVYGAHVRFHVHDDR</sequence>
<dbReference type="Gene3D" id="3.40.50.300">
    <property type="entry name" value="P-loop containing nucleotide triphosphate hydrolases"/>
    <property type="match status" value="1"/>
</dbReference>
<dbReference type="STRING" id="394096.DB31_3808"/>
<dbReference type="PANTHER" id="PTHR42734:SF17">
    <property type="entry name" value="METAL TRANSPORT SYSTEM ATP-BINDING PROTEIN TM_0124-RELATED"/>
    <property type="match status" value="1"/>
</dbReference>
<evidence type="ECO:0000256" key="1">
    <source>
        <dbReference type="ARBA" id="ARBA00005417"/>
    </source>
</evidence>
<dbReference type="GO" id="GO:0005524">
    <property type="term" value="F:ATP binding"/>
    <property type="evidence" value="ECO:0007669"/>
    <property type="project" value="UniProtKB-KW"/>
</dbReference>
<evidence type="ECO:0000256" key="3">
    <source>
        <dbReference type="ARBA" id="ARBA00022741"/>
    </source>
</evidence>
<dbReference type="OrthoDB" id="9809450at2"/>
<evidence type="ECO:0000256" key="4">
    <source>
        <dbReference type="ARBA" id="ARBA00022840"/>
    </source>
</evidence>
<dbReference type="RefSeq" id="WP_044196966.1">
    <property type="nucleotide sequence ID" value="NZ_JMCB01000020.1"/>
</dbReference>
<dbReference type="SUPFAM" id="SSF52540">
    <property type="entry name" value="P-loop containing nucleoside triphosphate hydrolases"/>
    <property type="match status" value="1"/>
</dbReference>
<dbReference type="InterPro" id="IPR050153">
    <property type="entry name" value="Metal_Ion_Import_ABC"/>
</dbReference>
<dbReference type="InterPro" id="IPR027417">
    <property type="entry name" value="P-loop_NTPase"/>
</dbReference>
<evidence type="ECO:0000313" key="7">
    <source>
        <dbReference type="Proteomes" id="UP000028725"/>
    </source>
</evidence>
<dbReference type="Pfam" id="PF00005">
    <property type="entry name" value="ABC_tran"/>
    <property type="match status" value="1"/>
</dbReference>
<dbReference type="PANTHER" id="PTHR42734">
    <property type="entry name" value="METAL TRANSPORT SYSTEM ATP-BINDING PROTEIN TM_0124-RELATED"/>
    <property type="match status" value="1"/>
</dbReference>
<accession>A0A085W4T1</accession>
<protein>
    <recommendedName>
        <fullName evidence="5">ABC transporter domain-containing protein</fullName>
    </recommendedName>
</protein>
<keyword evidence="4" id="KW-0067">ATP-binding</keyword>
<dbReference type="EMBL" id="JMCB01000020">
    <property type="protein sequence ID" value="KFE62694.1"/>
    <property type="molecule type" value="Genomic_DNA"/>
</dbReference>
<evidence type="ECO:0000259" key="5">
    <source>
        <dbReference type="PROSITE" id="PS50893"/>
    </source>
</evidence>